<protein>
    <submittedName>
        <fullName evidence="2">Uncharacterized protein</fullName>
    </submittedName>
</protein>
<gene>
    <name evidence="2" type="ORF">CJ255_11810</name>
</gene>
<feature type="transmembrane region" description="Helical" evidence="1">
    <location>
        <begin position="64"/>
        <end position="86"/>
    </location>
</feature>
<keyword evidence="1" id="KW-0472">Membrane</keyword>
<keyword evidence="1" id="KW-0812">Transmembrane</keyword>
<keyword evidence="1" id="KW-1133">Transmembrane helix</keyword>
<dbReference type="EMBL" id="NQWI01000049">
    <property type="protein sequence ID" value="PDW02884.1"/>
    <property type="molecule type" value="Genomic_DNA"/>
</dbReference>
<proteinExistence type="predicted"/>
<feature type="transmembrane region" description="Helical" evidence="1">
    <location>
        <begin position="92"/>
        <end position="117"/>
    </location>
</feature>
<organism evidence="2 3">
    <name type="scientific">Candidatus Viridilinea mediisalina</name>
    <dbReference type="NCBI Taxonomy" id="2024553"/>
    <lineage>
        <taxon>Bacteria</taxon>
        <taxon>Bacillati</taxon>
        <taxon>Chloroflexota</taxon>
        <taxon>Chloroflexia</taxon>
        <taxon>Chloroflexales</taxon>
        <taxon>Chloroflexineae</taxon>
        <taxon>Oscillochloridaceae</taxon>
        <taxon>Candidatus Viridilinea</taxon>
    </lineage>
</organism>
<feature type="transmembrane region" description="Helical" evidence="1">
    <location>
        <begin position="124"/>
        <end position="145"/>
    </location>
</feature>
<evidence type="ECO:0000313" key="3">
    <source>
        <dbReference type="Proteomes" id="UP000220527"/>
    </source>
</evidence>
<reference evidence="3" key="1">
    <citation type="submission" date="2017-08" db="EMBL/GenBank/DDBJ databases">
        <authorList>
            <person name="Grouzdev D.S."/>
            <person name="Gaisin V.A."/>
            <person name="Rysina M.S."/>
            <person name="Gorlenko V.M."/>
        </authorList>
    </citation>
    <scope>NUCLEOTIDE SEQUENCE [LARGE SCALE GENOMIC DNA]</scope>
    <source>
        <strain evidence="3">Kir15-3F</strain>
    </source>
</reference>
<dbReference type="Proteomes" id="UP000220527">
    <property type="component" value="Unassembled WGS sequence"/>
</dbReference>
<accession>A0A2A6RID0</accession>
<evidence type="ECO:0000313" key="2">
    <source>
        <dbReference type="EMBL" id="PDW02884.1"/>
    </source>
</evidence>
<feature type="transmembrane region" description="Helical" evidence="1">
    <location>
        <begin position="30"/>
        <end position="57"/>
    </location>
</feature>
<comment type="caution">
    <text evidence="2">The sequence shown here is derived from an EMBL/GenBank/DDBJ whole genome shotgun (WGS) entry which is preliminary data.</text>
</comment>
<keyword evidence="3" id="KW-1185">Reference proteome</keyword>
<dbReference type="AlphaFoldDB" id="A0A2A6RID0"/>
<feature type="transmembrane region" description="Helical" evidence="1">
    <location>
        <begin position="151"/>
        <end position="173"/>
    </location>
</feature>
<name>A0A2A6RID0_9CHLR</name>
<sequence length="178" mass="20215">MVVLILDLMYISASNPDVRGRSASSVIDNIIGIFLFLLINFSMIILPIISFCTIFLSIVRKSRLIIIVPFIFLNLFIISRFVQAFQFTSFEFIGLVILIFALFSVINLLISTIYIVIKSFKENVLMGLIALFFPLGFIIVPLFNLPKFKSVLVYWSVSFAISLTLLITTMIFVPNILQ</sequence>
<evidence type="ECO:0000256" key="1">
    <source>
        <dbReference type="SAM" id="Phobius"/>
    </source>
</evidence>